<dbReference type="PROSITE" id="PS50835">
    <property type="entry name" value="IG_LIKE"/>
    <property type="match status" value="1"/>
</dbReference>
<dbReference type="Ensembl" id="ENSPNYT00000003010.1">
    <property type="protein sequence ID" value="ENSPNYP00000002931.1"/>
    <property type="gene ID" value="ENSPNYG00000002259.1"/>
</dbReference>
<dbReference type="Pfam" id="PF07686">
    <property type="entry name" value="V-set"/>
    <property type="match status" value="1"/>
</dbReference>
<sequence>MVARLTAKTKRKYGSGQGSVIPLSCSFSSSQKKNITAESGQDVTLTCRAPHNKTRLVEWSRAEMKSEYVLYYQDSHFYPANQHPSFKNRVDLQDRHMKDGDVSLILKDVTTNDAGTYECGVFMDGAHSLELSIIYLVVPPAASWLLMFSAVDNRSQERNQGNEDLSATATAVFTVFFTFDFYADFKFTVWTKVTDFERQTV</sequence>
<dbReference type="PANTHER" id="PTHR24100">
    <property type="entry name" value="BUTYROPHILIN"/>
    <property type="match status" value="1"/>
</dbReference>
<dbReference type="Gene3D" id="2.60.40.10">
    <property type="entry name" value="Immunoglobulins"/>
    <property type="match status" value="1"/>
</dbReference>
<dbReference type="SMART" id="SM00409">
    <property type="entry name" value="IG"/>
    <property type="match status" value="1"/>
</dbReference>
<evidence type="ECO:0000256" key="2">
    <source>
        <dbReference type="ARBA" id="ARBA00023136"/>
    </source>
</evidence>
<evidence type="ECO:0000256" key="3">
    <source>
        <dbReference type="ARBA" id="ARBA00023319"/>
    </source>
</evidence>
<feature type="domain" description="Ig-like" evidence="4">
    <location>
        <begin position="22"/>
        <end position="132"/>
    </location>
</feature>
<dbReference type="GO" id="GO:0005102">
    <property type="term" value="F:signaling receptor binding"/>
    <property type="evidence" value="ECO:0007669"/>
    <property type="project" value="TreeGrafter"/>
</dbReference>
<dbReference type="InterPro" id="IPR036179">
    <property type="entry name" value="Ig-like_dom_sf"/>
</dbReference>
<evidence type="ECO:0000256" key="1">
    <source>
        <dbReference type="ARBA" id="ARBA00004370"/>
    </source>
</evidence>
<dbReference type="GO" id="GO:0050852">
    <property type="term" value="P:T cell receptor signaling pathway"/>
    <property type="evidence" value="ECO:0007669"/>
    <property type="project" value="TreeGrafter"/>
</dbReference>
<dbReference type="InterPro" id="IPR050504">
    <property type="entry name" value="IgSF_BTN/MOG"/>
</dbReference>
<dbReference type="InterPro" id="IPR013783">
    <property type="entry name" value="Ig-like_fold"/>
</dbReference>
<dbReference type="GO" id="GO:0001817">
    <property type="term" value="P:regulation of cytokine production"/>
    <property type="evidence" value="ECO:0007669"/>
    <property type="project" value="TreeGrafter"/>
</dbReference>
<protein>
    <recommendedName>
        <fullName evidence="4">Ig-like domain-containing protein</fullName>
    </recommendedName>
</protein>
<evidence type="ECO:0000313" key="5">
    <source>
        <dbReference type="Ensembl" id="ENSPNYP00000002931.1"/>
    </source>
</evidence>
<accession>A0A3B4F152</accession>
<dbReference type="InterPro" id="IPR013106">
    <property type="entry name" value="Ig_V-set"/>
</dbReference>
<dbReference type="AlphaFoldDB" id="A0A3B4F152"/>
<dbReference type="GO" id="GO:0009897">
    <property type="term" value="C:external side of plasma membrane"/>
    <property type="evidence" value="ECO:0007669"/>
    <property type="project" value="TreeGrafter"/>
</dbReference>
<organism evidence="5">
    <name type="scientific">Pundamilia nyererei</name>
    <dbReference type="NCBI Taxonomy" id="303518"/>
    <lineage>
        <taxon>Eukaryota</taxon>
        <taxon>Metazoa</taxon>
        <taxon>Chordata</taxon>
        <taxon>Craniata</taxon>
        <taxon>Vertebrata</taxon>
        <taxon>Euteleostomi</taxon>
        <taxon>Actinopterygii</taxon>
        <taxon>Neopterygii</taxon>
        <taxon>Teleostei</taxon>
        <taxon>Neoteleostei</taxon>
        <taxon>Acanthomorphata</taxon>
        <taxon>Ovalentaria</taxon>
        <taxon>Cichlomorphae</taxon>
        <taxon>Cichliformes</taxon>
        <taxon>Cichlidae</taxon>
        <taxon>African cichlids</taxon>
        <taxon>Pseudocrenilabrinae</taxon>
        <taxon>Haplochromini</taxon>
        <taxon>Pundamilia</taxon>
    </lineage>
</organism>
<dbReference type="InterPro" id="IPR003599">
    <property type="entry name" value="Ig_sub"/>
</dbReference>
<dbReference type="InterPro" id="IPR007110">
    <property type="entry name" value="Ig-like_dom"/>
</dbReference>
<dbReference type="SMART" id="SM00406">
    <property type="entry name" value="IGv"/>
    <property type="match status" value="1"/>
</dbReference>
<dbReference type="GeneTree" id="ENSGT01150000287217"/>
<dbReference type="SUPFAM" id="SSF48726">
    <property type="entry name" value="Immunoglobulin"/>
    <property type="match status" value="1"/>
</dbReference>
<proteinExistence type="predicted"/>
<dbReference type="STRING" id="303518.ENSPNYP00000002931"/>
<keyword evidence="3" id="KW-0393">Immunoglobulin domain</keyword>
<name>A0A3B4F152_9CICH</name>
<comment type="subcellular location">
    <subcellularLocation>
        <location evidence="1">Membrane</location>
    </subcellularLocation>
</comment>
<reference evidence="5" key="1">
    <citation type="submission" date="2023-09" db="UniProtKB">
        <authorList>
            <consortium name="Ensembl"/>
        </authorList>
    </citation>
    <scope>IDENTIFICATION</scope>
</reference>
<keyword evidence="2" id="KW-0472">Membrane</keyword>
<evidence type="ECO:0000259" key="4">
    <source>
        <dbReference type="PROSITE" id="PS50835"/>
    </source>
</evidence>
<dbReference type="PANTHER" id="PTHR24100:SF151">
    <property type="entry name" value="ICOS LIGAND"/>
    <property type="match status" value="1"/>
</dbReference>